<dbReference type="EMBL" id="SOYY01000009">
    <property type="protein sequence ID" value="KAA0717086.1"/>
    <property type="molecule type" value="Genomic_DNA"/>
</dbReference>
<comment type="caution">
    <text evidence="2">The sequence shown here is derived from an EMBL/GenBank/DDBJ whole genome shotgun (WGS) entry which is preliminary data.</text>
</comment>
<keyword evidence="1" id="KW-0732">Signal</keyword>
<organism evidence="2 3">
    <name type="scientific">Triplophysa tibetana</name>
    <dbReference type="NCBI Taxonomy" id="1572043"/>
    <lineage>
        <taxon>Eukaryota</taxon>
        <taxon>Metazoa</taxon>
        <taxon>Chordata</taxon>
        <taxon>Craniata</taxon>
        <taxon>Vertebrata</taxon>
        <taxon>Euteleostomi</taxon>
        <taxon>Actinopterygii</taxon>
        <taxon>Neopterygii</taxon>
        <taxon>Teleostei</taxon>
        <taxon>Ostariophysi</taxon>
        <taxon>Cypriniformes</taxon>
        <taxon>Nemacheilidae</taxon>
        <taxon>Triplophysa</taxon>
    </lineage>
</organism>
<reference evidence="2 3" key="1">
    <citation type="journal article" date="2019" name="Mol. Ecol. Resour.">
        <title>Chromosome-level genome assembly of Triplophysa tibetana, a fish adapted to the harsh high-altitude environment of the Tibetan Plateau.</title>
        <authorList>
            <person name="Yang X."/>
            <person name="Liu H."/>
            <person name="Ma Z."/>
            <person name="Zou Y."/>
            <person name="Zou M."/>
            <person name="Mao Y."/>
            <person name="Li X."/>
            <person name="Wang H."/>
            <person name="Chen T."/>
            <person name="Wang W."/>
            <person name="Yang R."/>
        </authorList>
    </citation>
    <scope>NUCLEOTIDE SEQUENCE [LARGE SCALE GENOMIC DNA]</scope>
    <source>
        <strain evidence="2">TTIB1903HZAU</strain>
        <tissue evidence="2">Muscle</tissue>
    </source>
</reference>
<dbReference type="InterPro" id="IPR051588">
    <property type="entry name" value="Cobalamin_Transport"/>
</dbReference>
<dbReference type="GO" id="GO:0005615">
    <property type="term" value="C:extracellular space"/>
    <property type="evidence" value="ECO:0007669"/>
    <property type="project" value="TreeGrafter"/>
</dbReference>
<dbReference type="Gene3D" id="2.170.130.30">
    <property type="match status" value="1"/>
</dbReference>
<dbReference type="AlphaFoldDB" id="A0A5A9P8F8"/>
<dbReference type="PANTHER" id="PTHR10559:SF18">
    <property type="entry name" value="TRANSCOBALAMIN II"/>
    <property type="match status" value="1"/>
</dbReference>
<keyword evidence="3" id="KW-1185">Reference proteome</keyword>
<accession>A0A5A9P8F8</accession>
<evidence type="ECO:0000313" key="3">
    <source>
        <dbReference type="Proteomes" id="UP000324632"/>
    </source>
</evidence>
<dbReference type="GO" id="GO:0015889">
    <property type="term" value="P:cobalamin transport"/>
    <property type="evidence" value="ECO:0007669"/>
    <property type="project" value="TreeGrafter"/>
</dbReference>
<sequence>MTLRMTGLLCLVAFLPFLALGLATNPVDFETYPVKLTVFNELTNEKTPFSSSVMEGGVLFGVLNNLQKSNNGFSFTYSIHDDFGIFLESVNRVAASNEDQTYWELLTESEGNLIRLDIGVGCYQPKKDEHIVLRFTTWKI</sequence>
<dbReference type="Proteomes" id="UP000324632">
    <property type="component" value="Chromosome 9"/>
</dbReference>
<evidence type="ECO:0000313" key="2">
    <source>
        <dbReference type="EMBL" id="KAA0717086.1"/>
    </source>
</evidence>
<evidence type="ECO:0000256" key="1">
    <source>
        <dbReference type="SAM" id="SignalP"/>
    </source>
</evidence>
<dbReference type="PANTHER" id="PTHR10559">
    <property type="entry name" value="TRANSCOBALAMIN-1/GASTRIC INTRINSIC FACTOR"/>
    <property type="match status" value="1"/>
</dbReference>
<dbReference type="OrthoDB" id="6343110at2759"/>
<dbReference type="GO" id="GO:0031419">
    <property type="term" value="F:cobalamin binding"/>
    <property type="evidence" value="ECO:0007669"/>
    <property type="project" value="TreeGrafter"/>
</dbReference>
<feature type="signal peptide" evidence="1">
    <location>
        <begin position="1"/>
        <end position="23"/>
    </location>
</feature>
<protein>
    <submittedName>
        <fullName evidence="2">Uncharacterized protein</fullName>
    </submittedName>
</protein>
<name>A0A5A9P8F8_9TELE</name>
<gene>
    <name evidence="2" type="ORF">E1301_Tti014451</name>
</gene>
<feature type="chain" id="PRO_5023054965" evidence="1">
    <location>
        <begin position="24"/>
        <end position="140"/>
    </location>
</feature>
<proteinExistence type="predicted"/>